<protein>
    <submittedName>
        <fullName evidence="1">Uncharacterized protein</fullName>
    </submittedName>
</protein>
<dbReference type="EMBL" id="MHIB01000019">
    <property type="protein sequence ID" value="OGY44249.1"/>
    <property type="molecule type" value="Genomic_DNA"/>
</dbReference>
<organism evidence="1 2">
    <name type="scientific">Candidatus Buchananbacteria bacterium RIFCSPHIGHO2_01_FULL_39_14</name>
    <dbReference type="NCBI Taxonomy" id="1797532"/>
    <lineage>
        <taxon>Bacteria</taxon>
        <taxon>Candidatus Buchananiibacteriota</taxon>
    </lineage>
</organism>
<name>A0A1G1XVZ0_9BACT</name>
<evidence type="ECO:0000313" key="1">
    <source>
        <dbReference type="EMBL" id="OGY44249.1"/>
    </source>
</evidence>
<accession>A0A1G1XVZ0</accession>
<comment type="caution">
    <text evidence="1">The sequence shown here is derived from an EMBL/GenBank/DDBJ whole genome shotgun (WGS) entry which is preliminary data.</text>
</comment>
<evidence type="ECO:0000313" key="2">
    <source>
        <dbReference type="Proteomes" id="UP000178930"/>
    </source>
</evidence>
<reference evidence="1 2" key="1">
    <citation type="journal article" date="2016" name="Nat. Commun.">
        <title>Thousands of microbial genomes shed light on interconnected biogeochemical processes in an aquifer system.</title>
        <authorList>
            <person name="Anantharaman K."/>
            <person name="Brown C.T."/>
            <person name="Hug L.A."/>
            <person name="Sharon I."/>
            <person name="Castelle C.J."/>
            <person name="Probst A.J."/>
            <person name="Thomas B.C."/>
            <person name="Singh A."/>
            <person name="Wilkins M.J."/>
            <person name="Karaoz U."/>
            <person name="Brodie E.L."/>
            <person name="Williams K.H."/>
            <person name="Hubbard S.S."/>
            <person name="Banfield J.F."/>
        </authorList>
    </citation>
    <scope>NUCLEOTIDE SEQUENCE [LARGE SCALE GENOMIC DNA]</scope>
</reference>
<dbReference type="Proteomes" id="UP000178930">
    <property type="component" value="Unassembled WGS sequence"/>
</dbReference>
<gene>
    <name evidence="1" type="ORF">A2729_04895</name>
</gene>
<dbReference type="AlphaFoldDB" id="A0A1G1XVZ0"/>
<dbReference type="STRING" id="1797532.A2729_04895"/>
<proteinExistence type="predicted"/>
<sequence>MANDARIAKVVSDHLPNAEMIIRTLIKLQINRSAKKDRPRYLDLAYIREYQRHIFEKFGEVITKPSIGDISKTDDGWLIVGDTRNEIANMISVIIERFGLGVGMLVLHAQQMNAGHIPLTININGRAIDLTLPTQSLYGARGEHVINVPIRKFRSDNAKLAELNIIKPPGLWDRSQIIQHKGDRFECRYCSAGEMNPCEVVVNIQGSRFGLSRNYSFGFTFAPFGNPLKVIHFLAWDQAEKPLNMNRTPMTVSDLIVLTRLINTAIRDFFTGTGIKDFPVIDGISNGWAGNSIYHQHFQFFQPEFPTPIESDNLVHRRPTLEREDVKIHRLSWALPVYKIIADESINVGLVGNDLAGIWRLLSDVEIINPESNQDSPDGFEPEAGTEMRFHTQNLYVPGQYLGKIAYILLRDRRLVDFKPGNKLFVDKRHARKTQEKSNIGVLEATGTMIADDLASFAEMSSWESDEVTTQIEQMAQAVCPKEKKVDDFEKAIRGLFPPE</sequence>